<evidence type="ECO:0000259" key="4">
    <source>
        <dbReference type="SMART" id="SM00563"/>
    </source>
</evidence>
<feature type="transmembrane region" description="Helical" evidence="3">
    <location>
        <begin position="189"/>
        <end position="207"/>
    </location>
</feature>
<protein>
    <submittedName>
        <fullName evidence="5">Acyltransferase-like protein, copy 1</fullName>
    </submittedName>
</protein>
<dbReference type="SMART" id="SM00563">
    <property type="entry name" value="PlsC"/>
    <property type="match status" value="1"/>
</dbReference>
<dbReference type="VEuPathDB" id="TriTrypDB:LdBPK_041040.1"/>
<organism evidence="5 6">
    <name type="scientific">Leishmania donovani</name>
    <dbReference type="NCBI Taxonomy" id="5661"/>
    <lineage>
        <taxon>Eukaryota</taxon>
        <taxon>Discoba</taxon>
        <taxon>Euglenozoa</taxon>
        <taxon>Kinetoplastea</taxon>
        <taxon>Metakinetoplastina</taxon>
        <taxon>Trypanosomatida</taxon>
        <taxon>Trypanosomatidae</taxon>
        <taxon>Leishmaniinae</taxon>
        <taxon>Leishmania</taxon>
    </lineage>
</organism>
<name>A0A3S5H5E4_LEIDO</name>
<dbReference type="OrthoDB" id="258849at2759"/>
<dbReference type="VEuPathDB" id="TriTrypDB:LDHU3_04.1280"/>
<accession>A0A3S5H5E4</accession>
<feature type="transmembrane region" description="Helical" evidence="3">
    <location>
        <begin position="156"/>
        <end position="177"/>
    </location>
</feature>
<evidence type="ECO:0000256" key="2">
    <source>
        <dbReference type="ARBA" id="ARBA00023315"/>
    </source>
</evidence>
<dbReference type="GO" id="GO:0005783">
    <property type="term" value="C:endoplasmic reticulum"/>
    <property type="evidence" value="ECO:0007669"/>
    <property type="project" value="TreeGrafter"/>
</dbReference>
<dbReference type="GO" id="GO:0006654">
    <property type="term" value="P:phosphatidic acid biosynthetic process"/>
    <property type="evidence" value="ECO:0007669"/>
    <property type="project" value="TreeGrafter"/>
</dbReference>
<keyword evidence="1" id="KW-0808">Transferase</keyword>
<keyword evidence="3" id="KW-0472">Membrane</keyword>
<dbReference type="CDD" id="cd07989">
    <property type="entry name" value="LPLAT_AGPAT-like"/>
    <property type="match status" value="1"/>
</dbReference>
<evidence type="ECO:0000256" key="1">
    <source>
        <dbReference type="ARBA" id="ARBA00022679"/>
    </source>
</evidence>
<dbReference type="AlphaFoldDB" id="A0A3S5H5E4"/>
<evidence type="ECO:0000256" key="3">
    <source>
        <dbReference type="SAM" id="Phobius"/>
    </source>
</evidence>
<dbReference type="PANTHER" id="PTHR10434:SF48">
    <property type="entry name" value="PUTATIVE-RELATED"/>
    <property type="match status" value="1"/>
</dbReference>
<proteinExistence type="predicted"/>
<feature type="transmembrane region" description="Helical" evidence="3">
    <location>
        <begin position="125"/>
        <end position="144"/>
    </location>
</feature>
<dbReference type="Proteomes" id="UP000274082">
    <property type="component" value="Chromosome 4"/>
</dbReference>
<keyword evidence="2" id="KW-0012">Acyltransferase</keyword>
<dbReference type="InterPro" id="IPR002123">
    <property type="entry name" value="Plipid/glycerol_acylTrfase"/>
</dbReference>
<dbReference type="SUPFAM" id="SSF69593">
    <property type="entry name" value="Glycerol-3-phosphate (1)-acyltransferase"/>
    <property type="match status" value="1"/>
</dbReference>
<keyword evidence="3" id="KW-0812">Transmembrane</keyword>
<evidence type="ECO:0000313" key="5">
    <source>
        <dbReference type="EMBL" id="AYU75885.1"/>
    </source>
</evidence>
<dbReference type="EMBL" id="CP029503">
    <property type="protein sequence ID" value="AYU75885.1"/>
    <property type="molecule type" value="Genomic_DNA"/>
</dbReference>
<reference evidence="5 6" key="1">
    <citation type="journal article" date="2018" name="Sci. Rep.">
        <title>A complete Leishmania donovani reference genome identifies novel genetic variations associated with virulence.</title>
        <authorList>
            <person name="Lypaczewski P."/>
            <person name="Hoshizaki J."/>
            <person name="Zhang W.-W."/>
            <person name="McCall L.-I."/>
            <person name="Torcivia-Rodriguez J."/>
            <person name="Simonyan V."/>
            <person name="Kaur A."/>
            <person name="Dewar K."/>
            <person name="Matlashewski G."/>
        </authorList>
    </citation>
    <scope>NUCLEOTIDE SEQUENCE [LARGE SCALE GENOMIC DNA]</scope>
    <source>
        <strain evidence="5 6">LdCL</strain>
    </source>
</reference>
<sequence>MGGRRASVAGACLPDLGPPHTAYGCLAPRGKGGAGGGLWQSRLYPRASLTRSPCVCVCACVSRTSNNIRLSCAARTLDRRHSTSSPHLSFSVCLPAKTTQHIFFQDIKNESVAEVQSDRGRRRKMASNSVVFVSIACAIWYVLLRQRLVPVKLMRAWFLMVNILTILPVSALTKLVVQLGRLGVPTYYVQRLCIIPLVVAFRMVWWLNPQIRMQLCFDLDGNGQRLSWEDISQHHGAYVGNHASFWDVYAFIGLTPFRQLLNTRTMMKSSLRKIPIFGGVFDRVGHFPVYFKSGEDGNFEVDKEKQAQVQKGADAHIASGGNLAIFPEGAINKNPRVLQPFRYGTFHTIFKHRMETYYMVHAGAEKTWPWWTMIGGMPTDMHVRVGRFPIDYDHEDSKDVSRRMQQHMQKVYNEILAETEGKDAISAEAKAS</sequence>
<feature type="domain" description="Phospholipid/glycerol acyltransferase" evidence="4">
    <location>
        <begin position="236"/>
        <end position="364"/>
    </location>
</feature>
<keyword evidence="3" id="KW-1133">Transmembrane helix</keyword>
<dbReference type="VEuPathDB" id="TriTrypDB:LdCL_040016100"/>
<evidence type="ECO:0000313" key="6">
    <source>
        <dbReference type="Proteomes" id="UP000274082"/>
    </source>
</evidence>
<dbReference type="Pfam" id="PF01553">
    <property type="entry name" value="Acyltransferase"/>
    <property type="match status" value="1"/>
</dbReference>
<keyword evidence="6" id="KW-1185">Reference proteome</keyword>
<dbReference type="PANTHER" id="PTHR10434">
    <property type="entry name" value="1-ACYL-SN-GLYCEROL-3-PHOSPHATE ACYLTRANSFERASE"/>
    <property type="match status" value="1"/>
</dbReference>
<dbReference type="GO" id="GO:0003841">
    <property type="term" value="F:1-acylglycerol-3-phosphate O-acyltransferase activity"/>
    <property type="evidence" value="ECO:0007669"/>
    <property type="project" value="TreeGrafter"/>
</dbReference>
<gene>
    <name evidence="5" type="ORF">LdCL_040016100</name>
</gene>